<dbReference type="EMBL" id="JAJOMB010000016">
    <property type="protein sequence ID" value="MCD5314429.1"/>
    <property type="molecule type" value="Genomic_DNA"/>
</dbReference>
<dbReference type="Proteomes" id="UP001138997">
    <property type="component" value="Unassembled WGS sequence"/>
</dbReference>
<evidence type="ECO:0000313" key="1">
    <source>
        <dbReference type="EMBL" id="MCD5314429.1"/>
    </source>
</evidence>
<reference evidence="1" key="1">
    <citation type="submission" date="2021-11" db="EMBL/GenBank/DDBJ databases">
        <title>Streptomyces corallinus and Kineosporia corallina sp. nov., two new coral-derived marine actinobacteria.</title>
        <authorList>
            <person name="Buangrab K."/>
            <person name="Sutthacheep M."/>
            <person name="Yeemin T."/>
            <person name="Harunari E."/>
            <person name="Igarashi Y."/>
            <person name="Sripreechasak P."/>
            <person name="Kanchanasin P."/>
            <person name="Tanasupawat S."/>
            <person name="Phongsopitanun W."/>
        </authorList>
    </citation>
    <scope>NUCLEOTIDE SEQUENCE</scope>
    <source>
        <strain evidence="1">JCM 31032</strain>
    </source>
</reference>
<proteinExistence type="predicted"/>
<keyword evidence="2" id="KW-1185">Reference proteome</keyword>
<accession>A0A9X1NIG6</accession>
<name>A0A9X1NIG6_9ACTN</name>
<evidence type="ECO:0000313" key="2">
    <source>
        <dbReference type="Proteomes" id="UP001138997"/>
    </source>
</evidence>
<gene>
    <name evidence="1" type="ORF">LR394_26330</name>
</gene>
<comment type="caution">
    <text evidence="1">The sequence shown here is derived from an EMBL/GenBank/DDBJ whole genome shotgun (WGS) entry which is preliminary data.</text>
</comment>
<dbReference type="AlphaFoldDB" id="A0A9X1NIG6"/>
<protein>
    <submittedName>
        <fullName evidence="1">Uncharacterized protein</fullName>
    </submittedName>
</protein>
<sequence>MPAAVFRPEVLDETGGVRWATQASQSLGFGLHVVRDLEPRQALVMVGGKFVRELDPGELPARPDGNWLNVLHQATGTTDEGALILAGQGTSGWSFAFDLSGLTAMDDEFDLPGMPGSTFRAKIVAQLPPGPLTRALFSCSVNGDEHLMFSDGSEDSMFRLAWTDTLPPEEFPPPLRPAAEAAGVHPDENDFDTYQGLRTICALAGLAWTPEEFRNQRLAMGYF</sequence>
<organism evidence="1 2">
    <name type="scientific">Kineosporia babensis</name>
    <dbReference type="NCBI Taxonomy" id="499548"/>
    <lineage>
        <taxon>Bacteria</taxon>
        <taxon>Bacillati</taxon>
        <taxon>Actinomycetota</taxon>
        <taxon>Actinomycetes</taxon>
        <taxon>Kineosporiales</taxon>
        <taxon>Kineosporiaceae</taxon>
        <taxon>Kineosporia</taxon>
    </lineage>
</organism>
<dbReference type="RefSeq" id="WP_231446934.1">
    <property type="nucleotide sequence ID" value="NZ_JAJOMB010000016.1"/>
</dbReference>